<proteinExistence type="predicted"/>
<dbReference type="InterPro" id="IPR004358">
    <property type="entry name" value="Sig_transdc_His_kin-like_C"/>
</dbReference>
<evidence type="ECO:0000259" key="6">
    <source>
        <dbReference type="PROSITE" id="PS50109"/>
    </source>
</evidence>
<dbReference type="PANTHER" id="PTHR43065:SF42">
    <property type="entry name" value="TWO-COMPONENT SENSOR PPRA"/>
    <property type="match status" value="1"/>
</dbReference>
<dbReference type="OrthoDB" id="5436879at2"/>
<dbReference type="SUPFAM" id="SSF55874">
    <property type="entry name" value="ATPase domain of HSP90 chaperone/DNA topoisomerase II/histidine kinase"/>
    <property type="match status" value="1"/>
</dbReference>
<dbReference type="NCBIfam" id="TIGR00229">
    <property type="entry name" value="sensory_box"/>
    <property type="match status" value="1"/>
</dbReference>
<name>M1NDU8_DESSD</name>
<dbReference type="CDD" id="cd01007">
    <property type="entry name" value="PBP2_BvgS_HisK_like"/>
    <property type="match status" value="1"/>
</dbReference>
<dbReference type="InterPro" id="IPR001789">
    <property type="entry name" value="Sig_transdc_resp-reg_receiver"/>
</dbReference>
<dbReference type="SUPFAM" id="SSF47384">
    <property type="entry name" value="Homodimeric domain of signal transducing histidine kinase"/>
    <property type="match status" value="1"/>
</dbReference>
<dbReference type="EMBL" id="CP003985">
    <property type="protein sequence ID" value="AGF77894.1"/>
    <property type="molecule type" value="Genomic_DNA"/>
</dbReference>
<dbReference type="InterPro" id="IPR013656">
    <property type="entry name" value="PAS_4"/>
</dbReference>
<dbReference type="CDD" id="cd00082">
    <property type="entry name" value="HisKA"/>
    <property type="match status" value="1"/>
</dbReference>
<dbReference type="Proteomes" id="UP000011721">
    <property type="component" value="Chromosome"/>
</dbReference>
<dbReference type="PROSITE" id="PS50109">
    <property type="entry name" value="HIS_KIN"/>
    <property type="match status" value="1"/>
</dbReference>
<dbReference type="InterPro" id="IPR036097">
    <property type="entry name" value="HisK_dim/P_sf"/>
</dbReference>
<dbReference type="AlphaFoldDB" id="M1NDU8"/>
<gene>
    <name evidence="9" type="ordered locus">UWK_01333</name>
</gene>
<keyword evidence="5" id="KW-0472">Membrane</keyword>
<feature type="modified residue" description="4-aspartylphosphate" evidence="4">
    <location>
        <position position="774"/>
    </location>
</feature>
<dbReference type="InterPro" id="IPR003594">
    <property type="entry name" value="HATPase_dom"/>
</dbReference>
<dbReference type="KEGG" id="dsf:UWK_01333"/>
<dbReference type="eggNOG" id="COG2202">
    <property type="taxonomic scope" value="Bacteria"/>
</dbReference>
<accession>M1NDU8</accession>
<dbReference type="Pfam" id="PF00072">
    <property type="entry name" value="Response_reg"/>
    <property type="match status" value="1"/>
</dbReference>
<evidence type="ECO:0000256" key="3">
    <source>
        <dbReference type="ARBA" id="ARBA00022553"/>
    </source>
</evidence>
<protein>
    <recommendedName>
        <fullName evidence="2">histidine kinase</fullName>
        <ecNumber evidence="2">2.7.13.3</ecNumber>
    </recommendedName>
</protein>
<keyword evidence="10" id="KW-1185">Reference proteome</keyword>
<sequence length="842" mass="94143">MRSGGHNWLKFATMTLMLCIAFVNILILDISLILAETGVTQAQLTKEEIAWIKAHPTIRLAPDPNFEPIEFFDKTGNYQGIGADYMRLVTKKLGIQFEVVKCKSWDDVLARMERREVDVLNAVVKTPQREKYLLFPPPYLKIPSVIIVRKTVTKELTLDMLKGMRVVMVSGYGYVDLIRNNHPDIEIDLVSDLKAALRKVSFGMADAFVGDLATASFYIESEGITNLKLAGETDPPNISGFAVRSDWPELSSILEKGVSLLTAEERKNIQNKWIRLDTTPGITKQELKKMALYTVSVMLLIVGAFLIWNRMLNRLVRQRTEALQKEVEERKQAEDALYENQIIFQLFLENSPVYIFFKDHEIRSLMLSRNYEQLLGMPLEKIIGRSMDDLFPSDLAKKMIEDDKKILQEGVTVNVIEEFGGRIYETTKFPIFINNKPNMLAGFTLDITDRTKAEEEKNKLQAQLLHTQKMEAIGTLSGGIAHDFNNILAAIIGYAEMAKNDIPDWSPAKHQIGEVLKAGIRAKELVKQILSFSRQGEQKQIPVQIDLVIKEVLNFLRASIPTTIDIKLNIAPSCGNTLADPTQIHQILMNLCTNAAQAMEENGGILGIDLSVVDLTSDDLDADLNLQPGPYILLVVSDTGTGIKKEILGRIFDPYFTTKEFGKGSGMGLSVVHGIVHSHGGMITVESIPGKGTTFKLYLPKIKEAVKEVEAVDTSPLPPGKGKILIVDDDASLATLTKKRLEMFGYKATAMTSSKEALEHFRTESKNYVLVITDQTMPYMTGEQLAGELFHIRPDIPIIMCTGYSSRIDADKADSIGIKAFLMKPVDNKELSRTIRKVLDSN</sequence>
<dbReference type="SUPFAM" id="SSF52172">
    <property type="entry name" value="CheY-like"/>
    <property type="match status" value="1"/>
</dbReference>
<dbReference type="Gene3D" id="3.30.450.20">
    <property type="entry name" value="PAS domain"/>
    <property type="match status" value="1"/>
</dbReference>
<dbReference type="InterPro" id="IPR035965">
    <property type="entry name" value="PAS-like_dom_sf"/>
</dbReference>
<dbReference type="CDD" id="cd00130">
    <property type="entry name" value="PAS"/>
    <property type="match status" value="1"/>
</dbReference>
<feature type="transmembrane region" description="Helical" evidence="5">
    <location>
        <begin position="12"/>
        <end position="35"/>
    </location>
</feature>
<feature type="domain" description="Histidine kinase" evidence="6">
    <location>
        <begin position="479"/>
        <end position="703"/>
    </location>
</feature>
<organism evidence="9 10">
    <name type="scientific">Desulfocapsa sulfexigens (strain DSM 10523 / SB164P1)</name>
    <dbReference type="NCBI Taxonomy" id="1167006"/>
    <lineage>
        <taxon>Bacteria</taxon>
        <taxon>Pseudomonadati</taxon>
        <taxon>Thermodesulfobacteriota</taxon>
        <taxon>Desulfobulbia</taxon>
        <taxon>Desulfobulbales</taxon>
        <taxon>Desulfocapsaceae</taxon>
        <taxon>Desulfocapsa</taxon>
    </lineage>
</organism>
<evidence type="ECO:0000259" key="8">
    <source>
        <dbReference type="PROSITE" id="PS50112"/>
    </source>
</evidence>
<dbReference type="InterPro" id="IPR001638">
    <property type="entry name" value="Solute-binding_3/MltF_N"/>
</dbReference>
<dbReference type="SMART" id="SM00388">
    <property type="entry name" value="HisKA"/>
    <property type="match status" value="1"/>
</dbReference>
<dbReference type="SMART" id="SM00062">
    <property type="entry name" value="PBPb"/>
    <property type="match status" value="1"/>
</dbReference>
<dbReference type="eggNOG" id="COG2204">
    <property type="taxonomic scope" value="Bacteria"/>
</dbReference>
<evidence type="ECO:0000313" key="9">
    <source>
        <dbReference type="EMBL" id="AGF77894.1"/>
    </source>
</evidence>
<dbReference type="STRING" id="1167006.UWK_01333"/>
<dbReference type="PRINTS" id="PR00344">
    <property type="entry name" value="BCTRLSENSOR"/>
</dbReference>
<dbReference type="CDD" id="cd17546">
    <property type="entry name" value="REC_hyHK_CKI1_RcsC-like"/>
    <property type="match status" value="1"/>
</dbReference>
<dbReference type="SUPFAM" id="SSF55785">
    <property type="entry name" value="PYP-like sensor domain (PAS domain)"/>
    <property type="match status" value="1"/>
</dbReference>
<dbReference type="PANTHER" id="PTHR43065">
    <property type="entry name" value="SENSOR HISTIDINE KINASE"/>
    <property type="match status" value="1"/>
</dbReference>
<dbReference type="InterPro" id="IPR005467">
    <property type="entry name" value="His_kinase_dom"/>
</dbReference>
<evidence type="ECO:0000256" key="4">
    <source>
        <dbReference type="PROSITE-ProRule" id="PRU00169"/>
    </source>
</evidence>
<dbReference type="Gene3D" id="1.10.287.130">
    <property type="match status" value="1"/>
</dbReference>
<feature type="domain" description="PAS" evidence="8">
    <location>
        <begin position="340"/>
        <end position="410"/>
    </location>
</feature>
<dbReference type="RefSeq" id="WP_015403586.1">
    <property type="nucleotide sequence ID" value="NC_020304.1"/>
</dbReference>
<keyword evidence="5" id="KW-0812">Transmembrane</keyword>
<dbReference type="Gene3D" id="3.30.565.10">
    <property type="entry name" value="Histidine kinase-like ATPase, C-terminal domain"/>
    <property type="match status" value="1"/>
</dbReference>
<evidence type="ECO:0000259" key="7">
    <source>
        <dbReference type="PROSITE" id="PS50110"/>
    </source>
</evidence>
<dbReference type="InterPro" id="IPR003661">
    <property type="entry name" value="HisK_dim/P_dom"/>
</dbReference>
<dbReference type="Pfam" id="PF00497">
    <property type="entry name" value="SBP_bac_3"/>
    <property type="match status" value="1"/>
</dbReference>
<reference evidence="10" key="1">
    <citation type="journal article" date="2013" name="Stand. Genomic Sci.">
        <title>Complete genome sequence of Desulfocapsa sulfexigens, a marine deltaproteobacterium specialized in disproportionating inorganic sulfur compounds.</title>
        <authorList>
            <person name="Finster K.W."/>
            <person name="Kjeldsen K.U."/>
            <person name="Kube M."/>
            <person name="Reinhardt R."/>
            <person name="Mussmann M."/>
            <person name="Amann R."/>
            <person name="Schreiber L."/>
        </authorList>
    </citation>
    <scope>NUCLEOTIDE SEQUENCE [LARGE SCALE GENOMIC DNA]</scope>
    <source>
        <strain evidence="10">DSM 10523 / SB164P1</strain>
    </source>
</reference>
<evidence type="ECO:0000313" key="10">
    <source>
        <dbReference type="Proteomes" id="UP000011721"/>
    </source>
</evidence>
<dbReference type="InterPro" id="IPR011006">
    <property type="entry name" value="CheY-like_superfamily"/>
</dbReference>
<feature type="domain" description="Response regulatory" evidence="7">
    <location>
        <begin position="723"/>
        <end position="839"/>
    </location>
</feature>
<dbReference type="SMART" id="SM00387">
    <property type="entry name" value="HATPase_c"/>
    <property type="match status" value="1"/>
</dbReference>
<evidence type="ECO:0000256" key="5">
    <source>
        <dbReference type="SAM" id="Phobius"/>
    </source>
</evidence>
<dbReference type="Gene3D" id="3.40.190.10">
    <property type="entry name" value="Periplasmic binding protein-like II"/>
    <property type="match status" value="2"/>
</dbReference>
<dbReference type="PROSITE" id="PS50112">
    <property type="entry name" value="PAS"/>
    <property type="match status" value="1"/>
</dbReference>
<comment type="catalytic activity">
    <reaction evidence="1">
        <text>ATP + protein L-histidine = ADP + protein N-phospho-L-histidine.</text>
        <dbReference type="EC" id="2.7.13.3"/>
    </reaction>
</comment>
<dbReference type="Pfam" id="PF00512">
    <property type="entry name" value="HisKA"/>
    <property type="match status" value="1"/>
</dbReference>
<dbReference type="GO" id="GO:0000155">
    <property type="term" value="F:phosphorelay sensor kinase activity"/>
    <property type="evidence" value="ECO:0007669"/>
    <property type="project" value="InterPro"/>
</dbReference>
<dbReference type="Pfam" id="PF02518">
    <property type="entry name" value="HATPase_c"/>
    <property type="match status" value="1"/>
</dbReference>
<dbReference type="EC" id="2.7.13.3" evidence="2"/>
<keyword evidence="3 4" id="KW-0597">Phosphoprotein</keyword>
<dbReference type="eggNOG" id="COG0834">
    <property type="taxonomic scope" value="Bacteria"/>
</dbReference>
<dbReference type="PATRIC" id="fig|1167006.5.peg.1469"/>
<evidence type="ECO:0000256" key="2">
    <source>
        <dbReference type="ARBA" id="ARBA00012438"/>
    </source>
</evidence>
<dbReference type="HOGENOM" id="CLU_000445_114_69_7"/>
<dbReference type="Pfam" id="PF08448">
    <property type="entry name" value="PAS_4"/>
    <property type="match status" value="1"/>
</dbReference>
<keyword evidence="5" id="KW-1133">Transmembrane helix</keyword>
<dbReference type="PROSITE" id="PS50110">
    <property type="entry name" value="RESPONSE_REGULATORY"/>
    <property type="match status" value="1"/>
</dbReference>
<dbReference type="InterPro" id="IPR036890">
    <property type="entry name" value="HATPase_C_sf"/>
</dbReference>
<evidence type="ECO:0000256" key="1">
    <source>
        <dbReference type="ARBA" id="ARBA00000085"/>
    </source>
</evidence>
<dbReference type="SMART" id="SM00448">
    <property type="entry name" value="REC"/>
    <property type="match status" value="1"/>
</dbReference>
<dbReference type="eggNOG" id="COG4191">
    <property type="taxonomic scope" value="Bacteria"/>
</dbReference>
<dbReference type="Gene3D" id="3.40.50.2300">
    <property type="match status" value="1"/>
</dbReference>
<feature type="transmembrane region" description="Helical" evidence="5">
    <location>
        <begin position="290"/>
        <end position="309"/>
    </location>
</feature>
<dbReference type="SUPFAM" id="SSF53850">
    <property type="entry name" value="Periplasmic binding protein-like II"/>
    <property type="match status" value="1"/>
</dbReference>
<dbReference type="InterPro" id="IPR000014">
    <property type="entry name" value="PAS"/>
</dbReference>